<dbReference type="Proteomes" id="UP000243975">
    <property type="component" value="Unassembled WGS sequence"/>
</dbReference>
<feature type="region of interest" description="Disordered" evidence="1">
    <location>
        <begin position="124"/>
        <end position="159"/>
    </location>
</feature>
<gene>
    <name evidence="3" type="ORF">Ccrd_017904</name>
</gene>
<name>A0A103Y791_CYNCS</name>
<feature type="domain" description="J" evidence="2">
    <location>
        <begin position="16"/>
        <end position="83"/>
    </location>
</feature>
<dbReference type="PANTHER" id="PTHR45090:SF14">
    <property type="entry name" value="DNAJ DOMAIN, CHAPERONE J-DOMAIN SUPERFAMILY"/>
    <property type="match status" value="1"/>
</dbReference>
<evidence type="ECO:0000313" key="3">
    <source>
        <dbReference type="EMBL" id="KVI03790.1"/>
    </source>
</evidence>
<dbReference type="OMA" id="KSEWKSR"/>
<dbReference type="PANTHER" id="PTHR45090">
    <property type="entry name" value="CHAPERONE PROTEIN DNAJ 20 CHLOROPLASTIC"/>
    <property type="match status" value="1"/>
</dbReference>
<dbReference type="InterPro" id="IPR036869">
    <property type="entry name" value="J_dom_sf"/>
</dbReference>
<dbReference type="SMART" id="SM00271">
    <property type="entry name" value="DnaJ"/>
    <property type="match status" value="1"/>
</dbReference>
<dbReference type="CDD" id="cd06257">
    <property type="entry name" value="DnaJ"/>
    <property type="match status" value="1"/>
</dbReference>
<dbReference type="InterPro" id="IPR001623">
    <property type="entry name" value="DnaJ_domain"/>
</dbReference>
<evidence type="ECO:0000259" key="2">
    <source>
        <dbReference type="PROSITE" id="PS50076"/>
    </source>
</evidence>
<evidence type="ECO:0000313" key="4">
    <source>
        <dbReference type="Proteomes" id="UP000243975"/>
    </source>
</evidence>
<reference evidence="3 4" key="1">
    <citation type="journal article" date="2016" name="Sci. Rep.">
        <title>The genome sequence of the outbreeding globe artichoke constructed de novo incorporating a phase-aware low-pass sequencing strategy of F1 progeny.</title>
        <authorList>
            <person name="Scaglione D."/>
            <person name="Reyes-Chin-Wo S."/>
            <person name="Acquadro A."/>
            <person name="Froenicke L."/>
            <person name="Portis E."/>
            <person name="Beitel C."/>
            <person name="Tirone M."/>
            <person name="Mauro R."/>
            <person name="Lo Monaco A."/>
            <person name="Mauromicale G."/>
            <person name="Faccioli P."/>
            <person name="Cattivelli L."/>
            <person name="Rieseberg L."/>
            <person name="Michelmore R."/>
            <person name="Lanteri S."/>
        </authorList>
    </citation>
    <scope>NUCLEOTIDE SEQUENCE [LARGE SCALE GENOMIC DNA]</scope>
    <source>
        <strain evidence="3">2C</strain>
    </source>
</reference>
<dbReference type="PRINTS" id="PR00625">
    <property type="entry name" value="JDOMAIN"/>
</dbReference>
<protein>
    <submittedName>
        <fullName evidence="3">DnaJ domain-containing protein</fullName>
    </submittedName>
</protein>
<feature type="compositionally biased region" description="Basic and acidic residues" evidence="1">
    <location>
        <begin position="129"/>
        <end position="138"/>
    </location>
</feature>
<dbReference type="STRING" id="59895.A0A103Y791"/>
<dbReference type="AlphaFoldDB" id="A0A103Y791"/>
<keyword evidence="4" id="KW-1185">Reference proteome</keyword>
<dbReference type="EMBL" id="LEKV01002330">
    <property type="protein sequence ID" value="KVI03790.1"/>
    <property type="molecule type" value="Genomic_DNA"/>
</dbReference>
<dbReference type="PROSITE" id="PS00636">
    <property type="entry name" value="DNAJ_1"/>
    <property type="match status" value="1"/>
</dbReference>
<proteinExistence type="predicted"/>
<accession>A0A103Y791</accession>
<organism evidence="3 4">
    <name type="scientific">Cynara cardunculus var. scolymus</name>
    <name type="common">Globe artichoke</name>
    <name type="synonym">Cynara scolymus</name>
    <dbReference type="NCBI Taxonomy" id="59895"/>
    <lineage>
        <taxon>Eukaryota</taxon>
        <taxon>Viridiplantae</taxon>
        <taxon>Streptophyta</taxon>
        <taxon>Embryophyta</taxon>
        <taxon>Tracheophyta</taxon>
        <taxon>Spermatophyta</taxon>
        <taxon>Magnoliopsida</taxon>
        <taxon>eudicotyledons</taxon>
        <taxon>Gunneridae</taxon>
        <taxon>Pentapetalae</taxon>
        <taxon>asterids</taxon>
        <taxon>campanulids</taxon>
        <taxon>Asterales</taxon>
        <taxon>Asteraceae</taxon>
        <taxon>Carduoideae</taxon>
        <taxon>Cardueae</taxon>
        <taxon>Carduinae</taxon>
        <taxon>Cynara</taxon>
    </lineage>
</organism>
<dbReference type="SUPFAM" id="SSF46565">
    <property type="entry name" value="Chaperone J-domain"/>
    <property type="match status" value="1"/>
</dbReference>
<dbReference type="Gene3D" id="1.10.287.110">
    <property type="entry name" value="DnaJ domain"/>
    <property type="match status" value="1"/>
</dbReference>
<dbReference type="PROSITE" id="PS50076">
    <property type="entry name" value="DNAJ_2"/>
    <property type="match status" value="1"/>
</dbReference>
<dbReference type="GO" id="GO:0009507">
    <property type="term" value="C:chloroplast"/>
    <property type="evidence" value="ECO:0007669"/>
    <property type="project" value="TreeGrafter"/>
</dbReference>
<dbReference type="Gramene" id="KVI03790">
    <property type="protein sequence ID" value="KVI03790"/>
    <property type="gene ID" value="Ccrd_017904"/>
</dbReference>
<sequence length="159" mass="18576">MTATIDNLHTLSQEETLYDLLGISESGTLFDIKRAYRQMALKYHPDVSPTEQVDEYTLRFIRVQEAYETLSDPYARAMYDASMVKGFHLGFSVNKGFQSDIKLEEKALWKKSWQMQVLELKQRSTMKKVRVDRGERVSWGEQVRKRRSESCDHGSTQDQ</sequence>
<dbReference type="InterPro" id="IPR053232">
    <property type="entry name" value="DnaJ_C/III_chloroplastic"/>
</dbReference>
<dbReference type="InterPro" id="IPR018253">
    <property type="entry name" value="DnaJ_domain_CS"/>
</dbReference>
<dbReference type="Pfam" id="PF00226">
    <property type="entry name" value="DnaJ"/>
    <property type="match status" value="1"/>
</dbReference>
<evidence type="ECO:0000256" key="1">
    <source>
        <dbReference type="SAM" id="MobiDB-lite"/>
    </source>
</evidence>
<comment type="caution">
    <text evidence="3">The sequence shown here is derived from an EMBL/GenBank/DDBJ whole genome shotgun (WGS) entry which is preliminary data.</text>
</comment>